<protein>
    <submittedName>
        <fullName evidence="1 2">TadE-like protein</fullName>
    </submittedName>
</protein>
<dbReference type="NCBIfam" id="TIGR03816">
    <property type="entry name" value="tadE_like_DECH"/>
    <property type="match status" value="1"/>
</dbReference>
<dbReference type="OrthoDB" id="4419140at2"/>
<dbReference type="RefSeq" id="WP_085548878.1">
    <property type="nucleotide sequence ID" value="NZ_FXAR01000002.1"/>
</dbReference>
<reference evidence="2" key="2">
    <citation type="submission" date="2017-04" db="EMBL/GenBank/DDBJ databases">
        <authorList>
            <person name="Afonso C.L."/>
            <person name="Miller P.J."/>
            <person name="Scott M.A."/>
            <person name="Spackman E."/>
            <person name="Goraichik I."/>
            <person name="Dimitrov K.M."/>
            <person name="Suarez D.L."/>
            <person name="Swayne D.E."/>
        </authorList>
    </citation>
    <scope>NUCLEOTIDE SEQUENCE [LARGE SCALE GENOMIC DNA]</scope>
    <source>
        <strain evidence="2">VDS</strain>
    </source>
</reference>
<dbReference type="GO" id="GO:0004386">
    <property type="term" value="F:helicase activity"/>
    <property type="evidence" value="ECO:0007669"/>
    <property type="project" value="UniProtKB-KW"/>
</dbReference>
<keyword evidence="2" id="KW-0347">Helicase</keyword>
<reference evidence="3" key="1">
    <citation type="submission" date="2017-04" db="EMBL/GenBank/DDBJ databases">
        <authorList>
            <person name="Varghese N."/>
            <person name="Submissions S."/>
        </authorList>
    </citation>
    <scope>NUCLEOTIDE SEQUENCE [LARGE SCALE GENOMIC DNA]</scope>
    <source>
        <strain evidence="3">VDS</strain>
    </source>
</reference>
<gene>
    <name evidence="1" type="ORF">GX356_02070</name>
    <name evidence="2" type="ORF">SAMN06295981_0707</name>
</gene>
<evidence type="ECO:0000313" key="2">
    <source>
        <dbReference type="EMBL" id="SMG14990.1"/>
    </source>
</evidence>
<proteinExistence type="predicted"/>
<dbReference type="EMBL" id="FXAR01000002">
    <property type="protein sequence ID" value="SMG14990.1"/>
    <property type="molecule type" value="Genomic_DNA"/>
</dbReference>
<dbReference type="Proteomes" id="UP000193309">
    <property type="component" value="Unassembled WGS sequence"/>
</dbReference>
<keyword evidence="2" id="KW-0067">ATP-binding</keyword>
<dbReference type="AlphaFoldDB" id="A0A1X7IJL9"/>
<accession>A0A1X7IJL9</accession>
<keyword evidence="3" id="KW-1185">Reference proteome</keyword>
<dbReference type="EMBL" id="JAAYSN010000044">
    <property type="protein sequence ID" value="NLP38497.1"/>
    <property type="molecule type" value="Genomic_DNA"/>
</dbReference>
<evidence type="ECO:0000313" key="4">
    <source>
        <dbReference type="Proteomes" id="UP000568696"/>
    </source>
</evidence>
<name>A0A1X7IJL9_9CORY</name>
<dbReference type="InterPro" id="IPR021202">
    <property type="entry name" value="Rv3654c-like"/>
</dbReference>
<dbReference type="Proteomes" id="UP000568696">
    <property type="component" value="Unassembled WGS sequence"/>
</dbReference>
<evidence type="ECO:0000313" key="1">
    <source>
        <dbReference type="EMBL" id="NLP38497.1"/>
    </source>
</evidence>
<dbReference type="STRING" id="1610489.SAMN06295981_0707"/>
<organism evidence="2 3">
    <name type="scientific">Corynebacterium pollutisoli</name>
    <dbReference type="NCBI Taxonomy" id="1610489"/>
    <lineage>
        <taxon>Bacteria</taxon>
        <taxon>Bacillati</taxon>
        <taxon>Actinomycetota</taxon>
        <taxon>Actinomycetes</taxon>
        <taxon>Mycobacteriales</taxon>
        <taxon>Corynebacteriaceae</taxon>
        <taxon>Corynebacterium</taxon>
    </lineage>
</organism>
<keyword evidence="2" id="KW-0547">Nucleotide-binding</keyword>
<keyword evidence="2" id="KW-0378">Hydrolase</keyword>
<sequence length="97" mass="9522">MPTIVTAGAAAALLSLCLVVIGVAGQVEAHHRARVAADLAAVAGAFAVYRGEDGCVAATQVAGHNGASISTCRVAGADLTVTVDVRGREVRATAGPV</sequence>
<reference evidence="1 4" key="3">
    <citation type="journal article" date="2020" name="Biotechnol. Biofuels">
        <title>New insights from the biogas microbiome by comprehensive genome-resolved metagenomics of nearly 1600 species originating from multiple anaerobic digesters.</title>
        <authorList>
            <person name="Campanaro S."/>
            <person name="Treu L."/>
            <person name="Rodriguez-R L.M."/>
            <person name="Kovalovszki A."/>
            <person name="Ziels R.M."/>
            <person name="Maus I."/>
            <person name="Zhu X."/>
            <person name="Kougias P.G."/>
            <person name="Basile A."/>
            <person name="Luo G."/>
            <person name="Schluter A."/>
            <person name="Konstantinidis K.T."/>
            <person name="Angelidaki I."/>
        </authorList>
    </citation>
    <scope>NUCLEOTIDE SEQUENCE [LARGE SCALE GENOMIC DNA]</scope>
    <source>
        <strain evidence="1">AS23ysBPME_344</strain>
    </source>
</reference>
<evidence type="ECO:0000313" key="3">
    <source>
        <dbReference type="Proteomes" id="UP000193309"/>
    </source>
</evidence>